<dbReference type="PIRSF" id="PIRSF037031">
    <property type="entry name" value="Redox_disulphide_2"/>
    <property type="match status" value="1"/>
</dbReference>
<reference evidence="5" key="1">
    <citation type="journal article" date="2008" name="Genome Res.">
        <title>The genome of Pelotomaculum thermopropionicum reveals niche-associated evolution in anaerobic microbiota.</title>
        <authorList>
            <person name="Kosaka T."/>
            <person name="Kato S."/>
            <person name="Shimoyama T."/>
            <person name="Ishii S."/>
            <person name="Abe T."/>
            <person name="Watanabe K."/>
        </authorList>
    </citation>
    <scope>NUCLEOTIDE SEQUENCE [LARGE SCALE GENOMIC DNA]</scope>
    <source>
        <strain evidence="5">DSM 13744 / JCM 10971 / SI</strain>
    </source>
</reference>
<evidence type="ECO:0000313" key="4">
    <source>
        <dbReference type="EMBL" id="BAF58831.1"/>
    </source>
</evidence>
<sequence>MEIKILGPGCPKCKALYKAVTETVEEMGVSADVKKVEKLDEIIEAGVMLTPGLIINGKVKVTGKVPGKEDIKKYIQQEI</sequence>
<dbReference type="InterPro" id="IPR012336">
    <property type="entry name" value="Thioredoxin-like_fold"/>
</dbReference>
<dbReference type="Gene3D" id="3.40.30.10">
    <property type="entry name" value="Glutaredoxin"/>
    <property type="match status" value="1"/>
</dbReference>
<dbReference type="InterPro" id="IPR005243">
    <property type="entry name" value="THIRX-like_proc"/>
</dbReference>
<evidence type="ECO:0000256" key="1">
    <source>
        <dbReference type="PIRSR" id="PIRSR037031-50"/>
    </source>
</evidence>
<protein>
    <recommendedName>
        <fullName evidence="3">Thioredoxin-like fold domain-containing protein</fullName>
    </recommendedName>
</protein>
<proteinExistence type="predicted"/>
<dbReference type="STRING" id="370438.PTH_0650"/>
<feature type="disulfide bond" description="Redox-active" evidence="2">
    <location>
        <begin position="10"/>
        <end position="13"/>
    </location>
</feature>
<dbReference type="Pfam" id="PF13192">
    <property type="entry name" value="Thioredoxin_3"/>
    <property type="match status" value="1"/>
</dbReference>
<evidence type="ECO:0000256" key="2">
    <source>
        <dbReference type="PIRSR" id="PIRSR037031-51"/>
    </source>
</evidence>
<evidence type="ECO:0000313" key="5">
    <source>
        <dbReference type="Proteomes" id="UP000006556"/>
    </source>
</evidence>
<gene>
    <name evidence="4" type="ordered locus">PTH_0650</name>
</gene>
<keyword evidence="2" id="KW-0676">Redox-active center</keyword>
<keyword evidence="5" id="KW-1185">Reference proteome</keyword>
<feature type="active site" description="Nucleophile" evidence="1">
    <location>
        <position position="10"/>
    </location>
</feature>
<dbReference type="Proteomes" id="UP000006556">
    <property type="component" value="Chromosome"/>
</dbReference>
<name>A5D4L1_PELTS</name>
<dbReference type="NCBIfam" id="TIGR00412">
    <property type="entry name" value="redox_disulf_2"/>
    <property type="match status" value="1"/>
</dbReference>
<dbReference type="PANTHER" id="PTHR36450">
    <property type="entry name" value="THIOREDOXIN"/>
    <property type="match status" value="1"/>
</dbReference>
<dbReference type="SUPFAM" id="SSF52833">
    <property type="entry name" value="Thioredoxin-like"/>
    <property type="match status" value="1"/>
</dbReference>
<accession>A5D4L1</accession>
<dbReference type="HOGENOM" id="CLU_090389_18_2_9"/>
<keyword evidence="2" id="KW-1015">Disulfide bond</keyword>
<feature type="active site" description="Nucleophile" evidence="1">
    <location>
        <position position="13"/>
    </location>
</feature>
<dbReference type="InterPro" id="IPR036249">
    <property type="entry name" value="Thioredoxin-like_sf"/>
</dbReference>
<dbReference type="PANTHER" id="PTHR36450:SF1">
    <property type="entry name" value="THIOREDOXIN"/>
    <property type="match status" value="1"/>
</dbReference>
<dbReference type="AlphaFoldDB" id="A5D4L1"/>
<dbReference type="KEGG" id="pth:PTH_0650"/>
<dbReference type="eggNOG" id="COG0526">
    <property type="taxonomic scope" value="Bacteria"/>
</dbReference>
<feature type="domain" description="Thioredoxin-like fold" evidence="3">
    <location>
        <begin position="1"/>
        <end position="75"/>
    </location>
</feature>
<evidence type="ECO:0000259" key="3">
    <source>
        <dbReference type="Pfam" id="PF13192"/>
    </source>
</evidence>
<dbReference type="EMBL" id="AP009389">
    <property type="protein sequence ID" value="BAF58831.1"/>
    <property type="molecule type" value="Genomic_DNA"/>
</dbReference>
<organism evidence="4 5">
    <name type="scientific">Pelotomaculum thermopropionicum (strain DSM 13744 / JCM 10971 / SI)</name>
    <dbReference type="NCBI Taxonomy" id="370438"/>
    <lineage>
        <taxon>Bacteria</taxon>
        <taxon>Bacillati</taxon>
        <taxon>Bacillota</taxon>
        <taxon>Clostridia</taxon>
        <taxon>Eubacteriales</taxon>
        <taxon>Desulfotomaculaceae</taxon>
        <taxon>Pelotomaculum</taxon>
    </lineage>
</organism>